<dbReference type="PANTHER" id="PTHR43072">
    <property type="entry name" value="N-ACETYLTRANSFERASE"/>
    <property type="match status" value="1"/>
</dbReference>
<accession>A0ABW1TH74</accession>
<dbReference type="PANTHER" id="PTHR43072:SF23">
    <property type="entry name" value="UPF0039 PROTEIN C11D3.02C"/>
    <property type="match status" value="1"/>
</dbReference>
<keyword evidence="1 4" id="KW-0808">Transferase</keyword>
<dbReference type="Gene3D" id="3.40.630.30">
    <property type="match status" value="1"/>
</dbReference>
<dbReference type="RefSeq" id="WP_125686290.1">
    <property type="nucleotide sequence ID" value="NZ_JBHSSI010000034.1"/>
</dbReference>
<sequence>MLATFRFATATDQASIVAIYNEAIATKGSTADLTSVTVSQRQPWFAEFSNDHFPLWVIESAGNVVGFIGLEPYSNRAGYRYTAEIALYLTHTAQGQHLGRQAVAWAEDQAAKLGITTIISRIFGHNQASRRLFERAGYAHWGHLPAIAEMAGFSADLEVYGKHL</sequence>
<dbReference type="SUPFAM" id="SSF55729">
    <property type="entry name" value="Acyl-CoA N-acyltransferases (Nat)"/>
    <property type="match status" value="1"/>
</dbReference>
<name>A0ABW1TH74_9LACO</name>
<dbReference type="InterPro" id="IPR016181">
    <property type="entry name" value="Acyl_CoA_acyltransferase"/>
</dbReference>
<organism evidence="4 5">
    <name type="scientific">Levilactobacillus fujinensis</name>
    <dbReference type="NCBI Taxonomy" id="2486024"/>
    <lineage>
        <taxon>Bacteria</taxon>
        <taxon>Bacillati</taxon>
        <taxon>Bacillota</taxon>
        <taxon>Bacilli</taxon>
        <taxon>Lactobacillales</taxon>
        <taxon>Lactobacillaceae</taxon>
        <taxon>Levilactobacillus</taxon>
    </lineage>
</organism>
<evidence type="ECO:0000256" key="2">
    <source>
        <dbReference type="ARBA" id="ARBA00023315"/>
    </source>
</evidence>
<keyword evidence="5" id="KW-1185">Reference proteome</keyword>
<keyword evidence="2 4" id="KW-0012">Acyltransferase</keyword>
<dbReference type="PROSITE" id="PS51186">
    <property type="entry name" value="GNAT"/>
    <property type="match status" value="1"/>
</dbReference>
<feature type="domain" description="N-acetyltransferase" evidence="3">
    <location>
        <begin position="3"/>
        <end position="160"/>
    </location>
</feature>
<gene>
    <name evidence="4" type="ORF">ACFP1C_06385</name>
</gene>
<dbReference type="InterPro" id="IPR000182">
    <property type="entry name" value="GNAT_dom"/>
</dbReference>
<proteinExistence type="predicted"/>
<dbReference type="EMBL" id="JBHSSI010000034">
    <property type="protein sequence ID" value="MFC6260575.1"/>
    <property type="molecule type" value="Genomic_DNA"/>
</dbReference>
<protein>
    <submittedName>
        <fullName evidence="4">GNAT family N-acetyltransferase</fullName>
        <ecNumber evidence="4">2.3.-.-</ecNumber>
    </submittedName>
</protein>
<dbReference type="Proteomes" id="UP001596283">
    <property type="component" value="Unassembled WGS sequence"/>
</dbReference>
<comment type="caution">
    <text evidence="4">The sequence shown here is derived from an EMBL/GenBank/DDBJ whole genome shotgun (WGS) entry which is preliminary data.</text>
</comment>
<evidence type="ECO:0000313" key="4">
    <source>
        <dbReference type="EMBL" id="MFC6260575.1"/>
    </source>
</evidence>
<dbReference type="CDD" id="cd04301">
    <property type="entry name" value="NAT_SF"/>
    <property type="match status" value="1"/>
</dbReference>
<dbReference type="Pfam" id="PF00583">
    <property type="entry name" value="Acetyltransf_1"/>
    <property type="match status" value="1"/>
</dbReference>
<dbReference type="EC" id="2.3.-.-" evidence="4"/>
<evidence type="ECO:0000256" key="1">
    <source>
        <dbReference type="ARBA" id="ARBA00022679"/>
    </source>
</evidence>
<evidence type="ECO:0000259" key="3">
    <source>
        <dbReference type="PROSITE" id="PS51186"/>
    </source>
</evidence>
<dbReference type="GO" id="GO:0016746">
    <property type="term" value="F:acyltransferase activity"/>
    <property type="evidence" value="ECO:0007669"/>
    <property type="project" value="UniProtKB-KW"/>
</dbReference>
<evidence type="ECO:0000313" key="5">
    <source>
        <dbReference type="Proteomes" id="UP001596283"/>
    </source>
</evidence>
<reference evidence="5" key="1">
    <citation type="journal article" date="2019" name="Int. J. Syst. Evol. Microbiol.">
        <title>The Global Catalogue of Microorganisms (GCM) 10K type strain sequencing project: providing services to taxonomists for standard genome sequencing and annotation.</title>
        <authorList>
            <consortium name="The Broad Institute Genomics Platform"/>
            <consortium name="The Broad Institute Genome Sequencing Center for Infectious Disease"/>
            <person name="Wu L."/>
            <person name="Ma J."/>
        </authorList>
    </citation>
    <scope>NUCLEOTIDE SEQUENCE [LARGE SCALE GENOMIC DNA]</scope>
    <source>
        <strain evidence="5">CCM 8908</strain>
    </source>
</reference>